<gene>
    <name evidence="2" type="ORF">INT46_010495</name>
</gene>
<feature type="domain" description="Tc1-like transposase DDE" evidence="1">
    <location>
        <begin position="104"/>
        <end position="165"/>
    </location>
</feature>
<evidence type="ECO:0000313" key="2">
    <source>
        <dbReference type="EMBL" id="KAG2207095.1"/>
    </source>
</evidence>
<evidence type="ECO:0000259" key="1">
    <source>
        <dbReference type="Pfam" id="PF13358"/>
    </source>
</evidence>
<sequence length="216" mass="25139">MEKAKKYRNYTLIDWRQWVISDETKVNLRGAYGSSFVWSDGDNALLPHQMEPHVQGFGGGVMFWSCITATGPGYGTTIINGSIDSSVYVDIFETSLLDTLNYFKLHIKEARFQQDRAISHTSVITKQWFNEHGFSVDTIMNWPTQIPDLNPIEHFWYQLKRRPNAYLTRTTTKEKLEQRIATEWYKFTEKNCVKYIDSMPVRIKVDIKSKGGSTKY</sequence>
<dbReference type="OrthoDB" id="2193888at2759"/>
<protein>
    <recommendedName>
        <fullName evidence="1">Tc1-like transposase DDE domain-containing protein</fullName>
    </recommendedName>
</protein>
<keyword evidence="3" id="KW-1185">Reference proteome</keyword>
<dbReference type="AlphaFoldDB" id="A0A8H7V4Q2"/>
<dbReference type="InterPro" id="IPR036397">
    <property type="entry name" value="RNaseH_sf"/>
</dbReference>
<dbReference type="Pfam" id="PF13358">
    <property type="entry name" value="DDE_3"/>
    <property type="match status" value="1"/>
</dbReference>
<reference evidence="2" key="1">
    <citation type="submission" date="2020-12" db="EMBL/GenBank/DDBJ databases">
        <title>Metabolic potential, ecology and presence of endohyphal bacteria is reflected in genomic diversity of Mucoromycotina.</title>
        <authorList>
            <person name="Muszewska A."/>
            <person name="Okrasinska A."/>
            <person name="Steczkiewicz K."/>
            <person name="Drgas O."/>
            <person name="Orlowska M."/>
            <person name="Perlinska-Lenart U."/>
            <person name="Aleksandrzak-Piekarczyk T."/>
            <person name="Szatraj K."/>
            <person name="Zielenkiewicz U."/>
            <person name="Pilsyk S."/>
            <person name="Malc E."/>
            <person name="Mieczkowski P."/>
            <person name="Kruszewska J.S."/>
            <person name="Biernat P."/>
            <person name="Pawlowska J."/>
        </authorList>
    </citation>
    <scope>NUCLEOTIDE SEQUENCE</scope>
    <source>
        <strain evidence="2">CBS 226.32</strain>
    </source>
</reference>
<name>A0A8H7V4Q2_9FUNG</name>
<dbReference type="GO" id="GO:0003676">
    <property type="term" value="F:nucleic acid binding"/>
    <property type="evidence" value="ECO:0007669"/>
    <property type="project" value="InterPro"/>
</dbReference>
<accession>A0A8H7V4Q2</accession>
<proteinExistence type="predicted"/>
<organism evidence="2 3">
    <name type="scientific">Mucor plumbeus</name>
    <dbReference type="NCBI Taxonomy" id="97098"/>
    <lineage>
        <taxon>Eukaryota</taxon>
        <taxon>Fungi</taxon>
        <taxon>Fungi incertae sedis</taxon>
        <taxon>Mucoromycota</taxon>
        <taxon>Mucoromycotina</taxon>
        <taxon>Mucoromycetes</taxon>
        <taxon>Mucorales</taxon>
        <taxon>Mucorineae</taxon>
        <taxon>Mucoraceae</taxon>
        <taxon>Mucor</taxon>
    </lineage>
</organism>
<comment type="caution">
    <text evidence="2">The sequence shown here is derived from an EMBL/GenBank/DDBJ whole genome shotgun (WGS) entry which is preliminary data.</text>
</comment>
<dbReference type="Proteomes" id="UP000650833">
    <property type="component" value="Unassembled WGS sequence"/>
</dbReference>
<dbReference type="Gene3D" id="3.30.420.10">
    <property type="entry name" value="Ribonuclease H-like superfamily/Ribonuclease H"/>
    <property type="match status" value="1"/>
</dbReference>
<evidence type="ECO:0000313" key="3">
    <source>
        <dbReference type="Proteomes" id="UP000650833"/>
    </source>
</evidence>
<dbReference type="EMBL" id="JAEPRC010000136">
    <property type="protein sequence ID" value="KAG2207095.1"/>
    <property type="molecule type" value="Genomic_DNA"/>
</dbReference>
<dbReference type="InterPro" id="IPR038717">
    <property type="entry name" value="Tc1-like_DDE_dom"/>
</dbReference>